<dbReference type="PANTHER" id="PTHR43227:SF11">
    <property type="entry name" value="BLL4140 PROTEIN"/>
    <property type="match status" value="1"/>
</dbReference>
<accession>A0ABT1RUN9</accession>
<feature type="transmembrane region" description="Helical" evidence="7">
    <location>
        <begin position="215"/>
        <end position="237"/>
    </location>
</feature>
<comment type="subcellular location">
    <subcellularLocation>
        <location evidence="1 7">Cell membrane</location>
        <topology evidence="1 7">Multi-pass membrane protein</topology>
    </subcellularLocation>
</comment>
<dbReference type="InterPro" id="IPR000515">
    <property type="entry name" value="MetI-like"/>
</dbReference>
<evidence type="ECO:0000256" key="5">
    <source>
        <dbReference type="ARBA" id="ARBA00022989"/>
    </source>
</evidence>
<organism evidence="9 10">
    <name type="scientific">Neglectibacter timonensis</name>
    <dbReference type="NCBI Taxonomy" id="1776382"/>
    <lineage>
        <taxon>Bacteria</taxon>
        <taxon>Bacillati</taxon>
        <taxon>Bacillota</taxon>
        <taxon>Clostridia</taxon>
        <taxon>Eubacteriales</taxon>
        <taxon>Oscillospiraceae</taxon>
        <taxon>Neglectibacter</taxon>
    </lineage>
</organism>
<sequence length="309" mass="34766">MRMKKGGGLIRDIRKNPFSYLLILPATIYVFLFGYCTLPYLVIAFQKFNYKQGIFHSEFVGLKNFEFFFKSPKFLEVTFNTVFLNFMFIGFVIIFALIFSLMLNEARGKIFRKVTQSTLLLPNFMSWVVVSYIVYALFASDYGIVNVFLKSIGASPVSWYSSPGPWRVILVLIKVWKDTGMQVVIYLAAITGIDTSLSEAAKVDGASRLQTIRHIIFPLMIPTVSILALLSIGKIFYGDFGMIYGIIGDNGVLYPTTDVIDTYVFRAMRKTGDPSQAMAVGLYQSLMGFLFVFGSNWIASKKTDGGALF</sequence>
<feature type="transmembrane region" description="Helical" evidence="7">
    <location>
        <begin position="20"/>
        <end position="43"/>
    </location>
</feature>
<keyword evidence="3" id="KW-1003">Cell membrane</keyword>
<evidence type="ECO:0000259" key="8">
    <source>
        <dbReference type="PROSITE" id="PS50928"/>
    </source>
</evidence>
<comment type="similarity">
    <text evidence="7">Belongs to the binding-protein-dependent transport system permease family.</text>
</comment>
<dbReference type="CDD" id="cd06261">
    <property type="entry name" value="TM_PBP2"/>
    <property type="match status" value="1"/>
</dbReference>
<dbReference type="RefSeq" id="WP_207644508.1">
    <property type="nucleotide sequence ID" value="NZ_CABKVV010000013.1"/>
</dbReference>
<keyword evidence="5 7" id="KW-1133">Transmembrane helix</keyword>
<dbReference type="PANTHER" id="PTHR43227">
    <property type="entry name" value="BLL4140 PROTEIN"/>
    <property type="match status" value="1"/>
</dbReference>
<reference evidence="9 10" key="1">
    <citation type="submission" date="2022-06" db="EMBL/GenBank/DDBJ databases">
        <title>Isolation of gut microbiota from human fecal samples.</title>
        <authorList>
            <person name="Pamer E.G."/>
            <person name="Barat B."/>
            <person name="Waligurski E."/>
            <person name="Medina S."/>
            <person name="Paddock L."/>
            <person name="Mostad J."/>
        </authorList>
    </citation>
    <scope>NUCLEOTIDE SEQUENCE [LARGE SCALE GENOMIC DNA]</scope>
    <source>
        <strain evidence="9 10">DFI.9.73</strain>
    </source>
</reference>
<dbReference type="InterPro" id="IPR035906">
    <property type="entry name" value="MetI-like_sf"/>
</dbReference>
<dbReference type="InterPro" id="IPR050809">
    <property type="entry name" value="UgpAE/MalFG_permease"/>
</dbReference>
<dbReference type="Pfam" id="PF00528">
    <property type="entry name" value="BPD_transp_1"/>
    <property type="match status" value="1"/>
</dbReference>
<evidence type="ECO:0000256" key="1">
    <source>
        <dbReference type="ARBA" id="ARBA00004651"/>
    </source>
</evidence>
<gene>
    <name evidence="9" type="ORF">NE695_00320</name>
</gene>
<keyword evidence="10" id="KW-1185">Reference proteome</keyword>
<keyword evidence="2 7" id="KW-0813">Transport</keyword>
<keyword evidence="4 7" id="KW-0812">Transmembrane</keyword>
<keyword evidence="6 7" id="KW-0472">Membrane</keyword>
<feature type="transmembrane region" description="Helical" evidence="7">
    <location>
        <begin position="82"/>
        <end position="103"/>
    </location>
</feature>
<dbReference type="Gene3D" id="1.10.3720.10">
    <property type="entry name" value="MetI-like"/>
    <property type="match status" value="1"/>
</dbReference>
<dbReference type="GeneID" id="90532357"/>
<feature type="domain" description="ABC transmembrane type-1" evidence="8">
    <location>
        <begin position="78"/>
        <end position="295"/>
    </location>
</feature>
<dbReference type="SUPFAM" id="SSF161098">
    <property type="entry name" value="MetI-like"/>
    <property type="match status" value="1"/>
</dbReference>
<comment type="caution">
    <text evidence="9">The sequence shown here is derived from an EMBL/GenBank/DDBJ whole genome shotgun (WGS) entry which is preliminary data.</text>
</comment>
<evidence type="ECO:0000256" key="7">
    <source>
        <dbReference type="RuleBase" id="RU363032"/>
    </source>
</evidence>
<feature type="transmembrane region" description="Helical" evidence="7">
    <location>
        <begin position="277"/>
        <end position="299"/>
    </location>
</feature>
<evidence type="ECO:0000313" key="9">
    <source>
        <dbReference type="EMBL" id="MCQ4838355.1"/>
    </source>
</evidence>
<evidence type="ECO:0000256" key="2">
    <source>
        <dbReference type="ARBA" id="ARBA00022448"/>
    </source>
</evidence>
<protein>
    <submittedName>
        <fullName evidence="9">ABC transporter permease subunit</fullName>
    </submittedName>
</protein>
<dbReference type="PROSITE" id="PS50928">
    <property type="entry name" value="ABC_TM1"/>
    <property type="match status" value="1"/>
</dbReference>
<name>A0ABT1RUN9_9FIRM</name>
<feature type="transmembrane region" description="Helical" evidence="7">
    <location>
        <begin position="124"/>
        <end position="145"/>
    </location>
</feature>
<dbReference type="EMBL" id="JANFZH010000001">
    <property type="protein sequence ID" value="MCQ4838355.1"/>
    <property type="molecule type" value="Genomic_DNA"/>
</dbReference>
<evidence type="ECO:0000256" key="3">
    <source>
        <dbReference type="ARBA" id="ARBA00022475"/>
    </source>
</evidence>
<evidence type="ECO:0000256" key="6">
    <source>
        <dbReference type="ARBA" id="ARBA00023136"/>
    </source>
</evidence>
<proteinExistence type="inferred from homology"/>
<evidence type="ECO:0000256" key="4">
    <source>
        <dbReference type="ARBA" id="ARBA00022692"/>
    </source>
</evidence>
<dbReference type="Proteomes" id="UP001524473">
    <property type="component" value="Unassembled WGS sequence"/>
</dbReference>
<evidence type="ECO:0000313" key="10">
    <source>
        <dbReference type="Proteomes" id="UP001524473"/>
    </source>
</evidence>